<evidence type="ECO:0000313" key="6">
    <source>
        <dbReference type="Proteomes" id="UP000575898"/>
    </source>
</evidence>
<sequence length="559" mass="63955">MVRVLFILMLGTLLSCLPTSASAEEALALSTTHPFPLERSGTLMIAKSTDFPAPQDIRTWLNKQKPIPAVNLYGGQYWLYNEIRHNSNNRDWAITIDNTLIDRMEVRVYGSDGSVQAFQSGYQHQLDFPLHYGKRVHLAPGLTYRILIHFDSPYFRAHPHFELLPAAKYSQRAMVENLVVIGCMGALLALCLFNLFIWTQDRDRSRLFYSLYLLTYATAWALVFHIPTTLFDFRDLRWHYVPFFLMPILNTLFYVDFLKLKINQPALANWNRINYGLPLLFLPSCFIAPSYAHALATIAITVWLVLALISGITAWRQRFRPARYFILAFVALVIPGLLILPSNIGLPELIDQTQMWALVGGTLDALLLAFALADKITLLSEQKDHYLRQLNDTLELAHTDSLTGLRNRYAFNQMVGQRFRFLANMEDHNQQILILIDLDGLKRINDQYGHNTGDELLKQFAKGLQKLDQHYDASFRLGGDEFAIFSRAPHEPSLREGLATLEQRLIEYGFNEAGISYGLAYSHECATPDALFDCADTRMYLHKTSKKRRREDIAVADVI</sequence>
<feature type="transmembrane region" description="Helical" evidence="2">
    <location>
        <begin position="298"/>
        <end position="315"/>
    </location>
</feature>
<organism evidence="5 6">
    <name type="scientific">Chitinivorax tropicus</name>
    <dbReference type="NCBI Taxonomy" id="714531"/>
    <lineage>
        <taxon>Bacteria</taxon>
        <taxon>Pseudomonadati</taxon>
        <taxon>Pseudomonadota</taxon>
        <taxon>Betaproteobacteria</taxon>
        <taxon>Chitinivorax</taxon>
    </lineage>
</organism>
<keyword evidence="3" id="KW-0732">Signal</keyword>
<feature type="transmembrane region" description="Helical" evidence="2">
    <location>
        <begin position="178"/>
        <end position="198"/>
    </location>
</feature>
<dbReference type="Pfam" id="PF00990">
    <property type="entry name" value="GGDEF"/>
    <property type="match status" value="1"/>
</dbReference>
<dbReference type="Pfam" id="PF07695">
    <property type="entry name" value="7TMR-DISM_7TM"/>
    <property type="match status" value="1"/>
</dbReference>
<dbReference type="InterPro" id="IPR000160">
    <property type="entry name" value="GGDEF_dom"/>
</dbReference>
<feature type="signal peptide" evidence="3">
    <location>
        <begin position="1"/>
        <end position="23"/>
    </location>
</feature>
<comment type="caution">
    <text evidence="5">The sequence shown here is derived from an EMBL/GenBank/DDBJ whole genome shotgun (WGS) entry which is preliminary data.</text>
</comment>
<keyword evidence="2" id="KW-0472">Membrane</keyword>
<feature type="transmembrane region" description="Helical" evidence="2">
    <location>
        <begin position="353"/>
        <end position="373"/>
    </location>
</feature>
<evidence type="ECO:0000256" key="1">
    <source>
        <dbReference type="ARBA" id="ARBA00012528"/>
    </source>
</evidence>
<dbReference type="SMART" id="SM00267">
    <property type="entry name" value="GGDEF"/>
    <property type="match status" value="1"/>
</dbReference>
<evidence type="ECO:0000256" key="3">
    <source>
        <dbReference type="SAM" id="SignalP"/>
    </source>
</evidence>
<feature type="transmembrane region" description="Helical" evidence="2">
    <location>
        <begin position="275"/>
        <end position="292"/>
    </location>
</feature>
<dbReference type="NCBIfam" id="TIGR00254">
    <property type="entry name" value="GGDEF"/>
    <property type="match status" value="1"/>
</dbReference>
<keyword evidence="6" id="KW-1185">Reference proteome</keyword>
<evidence type="ECO:0000259" key="4">
    <source>
        <dbReference type="PROSITE" id="PS50887"/>
    </source>
</evidence>
<dbReference type="GO" id="GO:1902201">
    <property type="term" value="P:negative regulation of bacterial-type flagellum-dependent cell motility"/>
    <property type="evidence" value="ECO:0007669"/>
    <property type="project" value="TreeGrafter"/>
</dbReference>
<protein>
    <recommendedName>
        <fullName evidence="1">diguanylate cyclase</fullName>
        <ecNumber evidence="1">2.7.7.65</ecNumber>
    </recommendedName>
</protein>
<keyword evidence="2" id="KW-1133">Transmembrane helix</keyword>
<dbReference type="RefSeq" id="WP_184035923.1">
    <property type="nucleotide sequence ID" value="NZ_JACHHY010000004.1"/>
</dbReference>
<proteinExistence type="predicted"/>
<feature type="transmembrane region" description="Helical" evidence="2">
    <location>
        <begin position="238"/>
        <end position="255"/>
    </location>
</feature>
<keyword evidence="2" id="KW-0812">Transmembrane</keyword>
<dbReference type="PROSITE" id="PS51257">
    <property type="entry name" value="PROKAR_LIPOPROTEIN"/>
    <property type="match status" value="1"/>
</dbReference>
<evidence type="ECO:0000256" key="2">
    <source>
        <dbReference type="SAM" id="Phobius"/>
    </source>
</evidence>
<dbReference type="InterPro" id="IPR029787">
    <property type="entry name" value="Nucleotide_cyclase"/>
</dbReference>
<feature type="transmembrane region" description="Helical" evidence="2">
    <location>
        <begin position="207"/>
        <end position="226"/>
    </location>
</feature>
<dbReference type="PROSITE" id="PS50887">
    <property type="entry name" value="GGDEF"/>
    <property type="match status" value="1"/>
</dbReference>
<feature type="chain" id="PRO_5032629167" description="diguanylate cyclase" evidence="3">
    <location>
        <begin position="24"/>
        <end position="559"/>
    </location>
</feature>
<dbReference type="PANTHER" id="PTHR45138">
    <property type="entry name" value="REGULATORY COMPONENTS OF SENSORY TRANSDUCTION SYSTEM"/>
    <property type="match status" value="1"/>
</dbReference>
<evidence type="ECO:0000313" key="5">
    <source>
        <dbReference type="EMBL" id="MBB5017717.1"/>
    </source>
</evidence>
<dbReference type="EMBL" id="JACHHY010000004">
    <property type="protein sequence ID" value="MBB5017717.1"/>
    <property type="molecule type" value="Genomic_DNA"/>
</dbReference>
<dbReference type="GO" id="GO:0043709">
    <property type="term" value="P:cell adhesion involved in single-species biofilm formation"/>
    <property type="evidence" value="ECO:0007669"/>
    <property type="project" value="TreeGrafter"/>
</dbReference>
<dbReference type="Proteomes" id="UP000575898">
    <property type="component" value="Unassembled WGS sequence"/>
</dbReference>
<name>A0A840MLG2_9PROT</name>
<reference evidence="5 6" key="1">
    <citation type="submission" date="2020-08" db="EMBL/GenBank/DDBJ databases">
        <title>Genomic Encyclopedia of Type Strains, Phase IV (KMG-IV): sequencing the most valuable type-strain genomes for metagenomic binning, comparative biology and taxonomic classification.</title>
        <authorList>
            <person name="Goeker M."/>
        </authorList>
    </citation>
    <scope>NUCLEOTIDE SEQUENCE [LARGE SCALE GENOMIC DNA]</scope>
    <source>
        <strain evidence="5 6">DSM 27165</strain>
    </source>
</reference>
<feature type="transmembrane region" description="Helical" evidence="2">
    <location>
        <begin position="322"/>
        <end position="341"/>
    </location>
</feature>
<gene>
    <name evidence="5" type="ORF">HNQ59_000986</name>
</gene>
<dbReference type="InterPro" id="IPR043128">
    <property type="entry name" value="Rev_trsase/Diguanyl_cyclase"/>
</dbReference>
<dbReference type="CDD" id="cd01949">
    <property type="entry name" value="GGDEF"/>
    <property type="match status" value="1"/>
</dbReference>
<dbReference type="PANTHER" id="PTHR45138:SF24">
    <property type="entry name" value="DIGUANYLATE CYCLASE DGCC-RELATED"/>
    <property type="match status" value="1"/>
</dbReference>
<dbReference type="InterPro" id="IPR050469">
    <property type="entry name" value="Diguanylate_Cyclase"/>
</dbReference>
<accession>A0A840MLG2</accession>
<dbReference type="GO" id="GO:0005886">
    <property type="term" value="C:plasma membrane"/>
    <property type="evidence" value="ECO:0007669"/>
    <property type="project" value="TreeGrafter"/>
</dbReference>
<dbReference type="AlphaFoldDB" id="A0A840MLG2"/>
<dbReference type="EC" id="2.7.7.65" evidence="1"/>
<dbReference type="Gene3D" id="3.30.70.270">
    <property type="match status" value="1"/>
</dbReference>
<dbReference type="GO" id="GO:0052621">
    <property type="term" value="F:diguanylate cyclase activity"/>
    <property type="evidence" value="ECO:0007669"/>
    <property type="project" value="UniProtKB-EC"/>
</dbReference>
<dbReference type="InterPro" id="IPR011623">
    <property type="entry name" value="7TMR_DISM_rcpt_extracell_dom1"/>
</dbReference>
<feature type="domain" description="GGDEF" evidence="4">
    <location>
        <begin position="429"/>
        <end position="558"/>
    </location>
</feature>
<dbReference type="SUPFAM" id="SSF55073">
    <property type="entry name" value="Nucleotide cyclase"/>
    <property type="match status" value="1"/>
</dbReference>